<comment type="subcellular location">
    <subcellularLocation>
        <location evidence="1">Nucleus</location>
    </subcellularLocation>
</comment>
<comment type="similarity">
    <text evidence="2">Belongs to the eukaryotic RPC34/RPC39 RNA polymerase subunit family.</text>
</comment>
<feature type="compositionally biased region" description="Polar residues" evidence="6">
    <location>
        <begin position="16"/>
        <end position="27"/>
    </location>
</feature>
<dbReference type="InterPro" id="IPR036388">
    <property type="entry name" value="WH-like_DNA-bd_sf"/>
</dbReference>
<gene>
    <name evidence="7" type="ORF">FA13DRAFT_1659587</name>
</gene>
<evidence type="ECO:0000256" key="2">
    <source>
        <dbReference type="ARBA" id="ARBA00011038"/>
    </source>
</evidence>
<evidence type="ECO:0000313" key="8">
    <source>
        <dbReference type="Proteomes" id="UP000298030"/>
    </source>
</evidence>
<dbReference type="Gene3D" id="1.10.10.10">
    <property type="entry name" value="Winged helix-like DNA-binding domain superfamily/Winged helix DNA-binding domain"/>
    <property type="match status" value="1"/>
</dbReference>
<dbReference type="InterPro" id="IPR016049">
    <property type="entry name" value="RNA_pol_Rpc34-like"/>
</dbReference>
<dbReference type="GO" id="GO:0005737">
    <property type="term" value="C:cytoplasm"/>
    <property type="evidence" value="ECO:0007669"/>
    <property type="project" value="UniProtKB-ARBA"/>
</dbReference>
<dbReference type="STRING" id="71717.A0A4Y7TML4"/>
<feature type="region of interest" description="Disordered" evidence="6">
    <location>
        <begin position="257"/>
        <end position="414"/>
    </location>
</feature>
<feature type="compositionally biased region" description="Basic residues" evidence="6">
    <location>
        <begin position="365"/>
        <end position="376"/>
    </location>
</feature>
<evidence type="ECO:0000256" key="1">
    <source>
        <dbReference type="ARBA" id="ARBA00004123"/>
    </source>
</evidence>
<evidence type="ECO:0000256" key="6">
    <source>
        <dbReference type="SAM" id="MobiDB-lite"/>
    </source>
</evidence>
<dbReference type="GO" id="GO:0006383">
    <property type="term" value="P:transcription by RNA polymerase III"/>
    <property type="evidence" value="ECO:0007669"/>
    <property type="project" value="InterPro"/>
</dbReference>
<accession>A0A4Y7TML4</accession>
<dbReference type="Pfam" id="PF05158">
    <property type="entry name" value="RNA_pol_Rpc34"/>
    <property type="match status" value="2"/>
</dbReference>
<comment type="caution">
    <text evidence="7">The sequence shown here is derived from an EMBL/GenBank/DDBJ whole genome shotgun (WGS) entry which is preliminary data.</text>
</comment>
<dbReference type="EMBL" id="QPFP01000007">
    <property type="protein sequence ID" value="TEB35433.1"/>
    <property type="molecule type" value="Genomic_DNA"/>
</dbReference>
<sequence>MSKRPPNELESRLHQAASSNPKQEFTTEQAKAIIPDSKTRQNALNFLLAVGLFKPLKDAKGNVSFRAVSKSELVATKDLSGEENLVLSHIKNSSTEGIWTKHLKAKTNLHQTVIDRCLKTLIQKRLIKRVPSVQHPTRKIYMLEGLEPSVALTGGPWYTDNELDTEFIQHLMDACYKFIYDMSFPKRRDAPEGALFPISNQPEYPSAQSIRNSLRKARLTETDLSVEHVESLLNVLVLDGRIEALPSFGASLWDSTAINDESGSEDEKRSRKKKRKYDSDNSADEKKRSKRKRKKSSRDSGDEDSDEEEISSKKKKSKGRRDLSSDSGGDSEEEEESKKSKKKKKSKCHSSDEGSDSSDDERERRKSKRSRKKKSRHSSDSENSSDSEEDNRSRRSTKKSKRSPSPFDPLTFDSFDAGSGLVYRALKEHPPTLGWAQAPCALCPSFEFCKPEGPVNPQECVYYDDWLTSKSMATEAAMAVDA</sequence>
<dbReference type="InterPro" id="IPR036390">
    <property type="entry name" value="WH_DNA-bd_sf"/>
</dbReference>
<keyword evidence="5" id="KW-0539">Nucleus</keyword>
<dbReference type="AlphaFoldDB" id="A0A4Y7TML4"/>
<evidence type="ECO:0000256" key="4">
    <source>
        <dbReference type="ARBA" id="ARBA00023163"/>
    </source>
</evidence>
<dbReference type="OrthoDB" id="613763at2759"/>
<dbReference type="GO" id="GO:0005666">
    <property type="term" value="C:RNA polymerase III complex"/>
    <property type="evidence" value="ECO:0007669"/>
    <property type="project" value="InterPro"/>
</dbReference>
<feature type="region of interest" description="Disordered" evidence="6">
    <location>
        <begin position="1"/>
        <end position="27"/>
    </location>
</feature>
<dbReference type="PANTHER" id="PTHR12780">
    <property type="entry name" value="RNA POLYMERASE III DNA DIRECTED , 39KD SUBUNIT-RELATED"/>
    <property type="match status" value="1"/>
</dbReference>
<dbReference type="SUPFAM" id="SSF46785">
    <property type="entry name" value="Winged helix' DNA-binding domain"/>
    <property type="match status" value="1"/>
</dbReference>
<feature type="compositionally biased region" description="Basic and acidic residues" evidence="6">
    <location>
        <begin position="1"/>
        <end position="13"/>
    </location>
</feature>
<evidence type="ECO:0000256" key="3">
    <source>
        <dbReference type="ARBA" id="ARBA00022478"/>
    </source>
</evidence>
<evidence type="ECO:0000313" key="7">
    <source>
        <dbReference type="EMBL" id="TEB35433.1"/>
    </source>
</evidence>
<evidence type="ECO:0008006" key="9">
    <source>
        <dbReference type="Google" id="ProtNLM"/>
    </source>
</evidence>
<feature type="compositionally biased region" description="Basic residues" evidence="6">
    <location>
        <begin position="339"/>
        <end position="348"/>
    </location>
</feature>
<name>A0A4Y7TML4_COPMI</name>
<proteinExistence type="inferred from homology"/>
<evidence type="ECO:0000256" key="5">
    <source>
        <dbReference type="ARBA" id="ARBA00023242"/>
    </source>
</evidence>
<keyword evidence="8" id="KW-1185">Reference proteome</keyword>
<dbReference type="GO" id="GO:0005654">
    <property type="term" value="C:nucleoplasm"/>
    <property type="evidence" value="ECO:0007669"/>
    <property type="project" value="UniProtKB-ARBA"/>
</dbReference>
<dbReference type="Proteomes" id="UP000298030">
    <property type="component" value="Unassembled WGS sequence"/>
</dbReference>
<dbReference type="InterPro" id="IPR007832">
    <property type="entry name" value="RNA_pol_Rpc34"/>
</dbReference>
<dbReference type="FunFam" id="1.10.10.10:FF:000116">
    <property type="entry name" value="DNA-directed RNA polymerase III subunit RPC6"/>
    <property type="match status" value="1"/>
</dbReference>
<keyword evidence="4" id="KW-0804">Transcription</keyword>
<protein>
    <recommendedName>
        <fullName evidence="9">RNA polymerase Rpc34</fullName>
    </recommendedName>
</protein>
<keyword evidence="3" id="KW-0240">DNA-directed RNA polymerase</keyword>
<organism evidence="7 8">
    <name type="scientific">Coprinellus micaceus</name>
    <name type="common">Glistening ink-cap mushroom</name>
    <name type="synonym">Coprinus micaceus</name>
    <dbReference type="NCBI Taxonomy" id="71717"/>
    <lineage>
        <taxon>Eukaryota</taxon>
        <taxon>Fungi</taxon>
        <taxon>Dikarya</taxon>
        <taxon>Basidiomycota</taxon>
        <taxon>Agaricomycotina</taxon>
        <taxon>Agaricomycetes</taxon>
        <taxon>Agaricomycetidae</taxon>
        <taxon>Agaricales</taxon>
        <taxon>Agaricineae</taxon>
        <taxon>Psathyrellaceae</taxon>
        <taxon>Coprinellus</taxon>
    </lineage>
</organism>
<feature type="compositionally biased region" description="Basic and acidic residues" evidence="6">
    <location>
        <begin position="277"/>
        <end position="287"/>
    </location>
</feature>
<reference evidence="7 8" key="1">
    <citation type="journal article" date="2019" name="Nat. Ecol. Evol.">
        <title>Megaphylogeny resolves global patterns of mushroom evolution.</title>
        <authorList>
            <person name="Varga T."/>
            <person name="Krizsan K."/>
            <person name="Foldi C."/>
            <person name="Dima B."/>
            <person name="Sanchez-Garcia M."/>
            <person name="Sanchez-Ramirez S."/>
            <person name="Szollosi G.J."/>
            <person name="Szarkandi J.G."/>
            <person name="Papp V."/>
            <person name="Albert L."/>
            <person name="Andreopoulos W."/>
            <person name="Angelini C."/>
            <person name="Antonin V."/>
            <person name="Barry K.W."/>
            <person name="Bougher N.L."/>
            <person name="Buchanan P."/>
            <person name="Buyck B."/>
            <person name="Bense V."/>
            <person name="Catcheside P."/>
            <person name="Chovatia M."/>
            <person name="Cooper J."/>
            <person name="Damon W."/>
            <person name="Desjardin D."/>
            <person name="Finy P."/>
            <person name="Geml J."/>
            <person name="Haridas S."/>
            <person name="Hughes K."/>
            <person name="Justo A."/>
            <person name="Karasinski D."/>
            <person name="Kautmanova I."/>
            <person name="Kiss B."/>
            <person name="Kocsube S."/>
            <person name="Kotiranta H."/>
            <person name="LaButti K.M."/>
            <person name="Lechner B.E."/>
            <person name="Liimatainen K."/>
            <person name="Lipzen A."/>
            <person name="Lukacs Z."/>
            <person name="Mihaltcheva S."/>
            <person name="Morgado L.N."/>
            <person name="Niskanen T."/>
            <person name="Noordeloos M.E."/>
            <person name="Ohm R.A."/>
            <person name="Ortiz-Santana B."/>
            <person name="Ovrebo C."/>
            <person name="Racz N."/>
            <person name="Riley R."/>
            <person name="Savchenko A."/>
            <person name="Shiryaev A."/>
            <person name="Soop K."/>
            <person name="Spirin V."/>
            <person name="Szebenyi C."/>
            <person name="Tomsovsky M."/>
            <person name="Tulloss R.E."/>
            <person name="Uehling J."/>
            <person name="Grigoriev I.V."/>
            <person name="Vagvolgyi C."/>
            <person name="Papp T."/>
            <person name="Martin F.M."/>
            <person name="Miettinen O."/>
            <person name="Hibbett D.S."/>
            <person name="Nagy L.G."/>
        </authorList>
    </citation>
    <scope>NUCLEOTIDE SEQUENCE [LARGE SCALE GENOMIC DNA]</scope>
    <source>
        <strain evidence="7 8">FP101781</strain>
    </source>
</reference>